<feature type="domain" description="Dipicolinate synthase subunit A N-terminal" evidence="2">
    <location>
        <begin position="8"/>
        <end position="118"/>
    </location>
</feature>
<dbReference type="InterPro" id="IPR031629">
    <property type="entry name" value="DpaA_N"/>
</dbReference>
<sequence length="288" mass="30929">MRNEWNLWVVGGDMRQAKLAELLAEDGHTVHTWALEGAEEAVEPAERLEEARLADCVILPLPAAGEGGRLNAPLSALHPSLEEVLDALRPGQVVCAGKVGPGLRALAEERGLRLFDYFLREELAVANAVPTAEGAVQLAMEELPVTLHGARVLVLGFGRLGKLTAHRMHALGARVSVAARKWADLAWAEAYGYVPEHIEHLDGYLCPYDMVVNTVPVRVLDEARLADLKPGCLVVDLASKPGGVDLEAAGRLGVRVIWALSLPGKVAPVTAGKIIRDTIYHILNELGG</sequence>
<protein>
    <submittedName>
        <fullName evidence="3">Dipicolinate synthase subunit DpsA</fullName>
    </submittedName>
</protein>
<reference evidence="3" key="1">
    <citation type="journal article" date="2021" name="PeerJ">
        <title>Extensive microbial diversity within the chicken gut microbiome revealed by metagenomics and culture.</title>
        <authorList>
            <person name="Gilroy R."/>
            <person name="Ravi A."/>
            <person name="Getino M."/>
            <person name="Pursley I."/>
            <person name="Horton D.L."/>
            <person name="Alikhan N.F."/>
            <person name="Baker D."/>
            <person name="Gharbi K."/>
            <person name="Hall N."/>
            <person name="Watson M."/>
            <person name="Adriaenssens E.M."/>
            <person name="Foster-Nyarko E."/>
            <person name="Jarju S."/>
            <person name="Secka A."/>
            <person name="Antonio M."/>
            <person name="Oren A."/>
            <person name="Chaudhuri R.R."/>
            <person name="La Ragione R."/>
            <person name="Hildebrand F."/>
            <person name="Pallen M.J."/>
        </authorList>
    </citation>
    <scope>NUCLEOTIDE SEQUENCE</scope>
    <source>
        <strain evidence="3">CHK186-1790</strain>
    </source>
</reference>
<reference evidence="3" key="2">
    <citation type="submission" date="2021-04" db="EMBL/GenBank/DDBJ databases">
        <authorList>
            <person name="Gilroy R."/>
        </authorList>
    </citation>
    <scope>NUCLEOTIDE SEQUENCE</scope>
    <source>
        <strain evidence="3">CHK186-1790</strain>
    </source>
</reference>
<proteinExistence type="predicted"/>
<evidence type="ECO:0000259" key="1">
    <source>
        <dbReference type="Pfam" id="PF02826"/>
    </source>
</evidence>
<evidence type="ECO:0000313" key="4">
    <source>
        <dbReference type="Proteomes" id="UP000823882"/>
    </source>
</evidence>
<organism evidence="3 4">
    <name type="scientific">Candidatus Intestinimonas pullistercoris</name>
    <dbReference type="NCBI Taxonomy" id="2838623"/>
    <lineage>
        <taxon>Bacteria</taxon>
        <taxon>Bacillati</taxon>
        <taxon>Bacillota</taxon>
        <taxon>Clostridia</taxon>
        <taxon>Eubacteriales</taxon>
        <taxon>Intestinimonas</taxon>
    </lineage>
</organism>
<name>A0A9D2P0H2_9FIRM</name>
<dbReference type="Proteomes" id="UP000823882">
    <property type="component" value="Unassembled WGS sequence"/>
</dbReference>
<dbReference type="SUPFAM" id="SSF51735">
    <property type="entry name" value="NAD(P)-binding Rossmann-fold domains"/>
    <property type="match status" value="1"/>
</dbReference>
<dbReference type="AlphaFoldDB" id="A0A9D2P0H2"/>
<gene>
    <name evidence="3" type="primary">dpsA</name>
    <name evidence="3" type="ORF">H9701_04800</name>
</gene>
<evidence type="ECO:0000313" key="3">
    <source>
        <dbReference type="EMBL" id="HJC40853.1"/>
    </source>
</evidence>
<dbReference type="Gene3D" id="3.40.50.720">
    <property type="entry name" value="NAD(P)-binding Rossmann-like Domain"/>
    <property type="match status" value="1"/>
</dbReference>
<dbReference type="NCBIfam" id="NF006162">
    <property type="entry name" value="PRK08306.1"/>
    <property type="match status" value="1"/>
</dbReference>
<dbReference type="Pfam" id="PF02826">
    <property type="entry name" value="2-Hacid_dh_C"/>
    <property type="match status" value="1"/>
</dbReference>
<comment type="caution">
    <text evidence="3">The sequence shown here is derived from an EMBL/GenBank/DDBJ whole genome shotgun (WGS) entry which is preliminary data.</text>
</comment>
<dbReference type="InterPro" id="IPR006140">
    <property type="entry name" value="D-isomer_DH_NAD-bd"/>
</dbReference>
<dbReference type="InterPro" id="IPR036291">
    <property type="entry name" value="NAD(P)-bd_dom_sf"/>
</dbReference>
<evidence type="ECO:0000259" key="2">
    <source>
        <dbReference type="Pfam" id="PF16924"/>
    </source>
</evidence>
<dbReference type="Pfam" id="PF16924">
    <property type="entry name" value="DpaA_N"/>
    <property type="match status" value="1"/>
</dbReference>
<dbReference type="EMBL" id="DWWJ01000090">
    <property type="protein sequence ID" value="HJC40853.1"/>
    <property type="molecule type" value="Genomic_DNA"/>
</dbReference>
<feature type="domain" description="D-isomer specific 2-hydroxyacid dehydrogenase NAD-binding" evidence="1">
    <location>
        <begin position="142"/>
        <end position="238"/>
    </location>
</feature>
<accession>A0A9D2P0H2</accession>
<dbReference type="GO" id="GO:0051287">
    <property type="term" value="F:NAD binding"/>
    <property type="evidence" value="ECO:0007669"/>
    <property type="project" value="InterPro"/>
</dbReference>